<evidence type="ECO:0000313" key="3">
    <source>
        <dbReference type="Proteomes" id="UP001165584"/>
    </source>
</evidence>
<feature type="compositionally biased region" description="Gly residues" evidence="1">
    <location>
        <begin position="273"/>
        <end position="284"/>
    </location>
</feature>
<feature type="region of interest" description="Disordered" evidence="1">
    <location>
        <begin position="193"/>
        <end position="284"/>
    </location>
</feature>
<keyword evidence="3" id="KW-1185">Reference proteome</keyword>
<feature type="compositionally biased region" description="Basic and acidic residues" evidence="1">
    <location>
        <begin position="41"/>
        <end position="60"/>
    </location>
</feature>
<gene>
    <name evidence="2" type="ORF">N1027_11350</name>
</gene>
<protein>
    <submittedName>
        <fullName evidence="2">Uncharacterized protein</fullName>
    </submittedName>
</protein>
<reference evidence="2" key="1">
    <citation type="submission" date="2022-08" db="EMBL/GenBank/DDBJ databases">
        <authorList>
            <person name="Deng Y."/>
            <person name="Han X.-F."/>
            <person name="Zhang Y.-Q."/>
        </authorList>
    </citation>
    <scope>NUCLEOTIDE SEQUENCE</scope>
    <source>
        <strain evidence="2">CPCC 205763</strain>
    </source>
</reference>
<sequence length="284" mass="28157">MTDNYPTEPPSGFGASSRDDLAGGTSGGTSAGSTGGSTGGAHEKMDTAKEQAADVKDTVKTEAGNVAGTAKDEAANVASEAKTQAKDLLRQTQQELKEQAATQQERVASGLHSVSAELNDMASTSENPGVASDVVRQVAQRADGAAAWLEGRDPGSLLTELKSFARRRPGVFIAGAAVAGVLAGRLTRALASEAKDDSTAAAAGSPDVAAAPSATSSAPAAAPAPVPASVASAPTPTGSPTPTSSETPLYAERVTSYGTDPVADEHDVDDLGIGLGGSRGGQGL</sequence>
<feature type="compositionally biased region" description="Low complexity" evidence="1">
    <location>
        <begin position="200"/>
        <end position="248"/>
    </location>
</feature>
<feature type="compositionally biased region" description="Gly residues" evidence="1">
    <location>
        <begin position="24"/>
        <end position="39"/>
    </location>
</feature>
<dbReference type="RefSeq" id="WP_259507800.1">
    <property type="nucleotide sequence ID" value="NZ_JANLCM010000001.1"/>
</dbReference>
<proteinExistence type="predicted"/>
<accession>A0ABT2GRD1</accession>
<evidence type="ECO:0000256" key="1">
    <source>
        <dbReference type="SAM" id="MobiDB-lite"/>
    </source>
</evidence>
<dbReference type="EMBL" id="JANLCM010000001">
    <property type="protein sequence ID" value="MCS5718728.1"/>
    <property type="molecule type" value="Genomic_DNA"/>
</dbReference>
<organism evidence="2 3">
    <name type="scientific">Herbiconiux aconitum</name>
    <dbReference type="NCBI Taxonomy" id="2970913"/>
    <lineage>
        <taxon>Bacteria</taxon>
        <taxon>Bacillati</taxon>
        <taxon>Actinomycetota</taxon>
        <taxon>Actinomycetes</taxon>
        <taxon>Micrococcales</taxon>
        <taxon>Microbacteriaceae</taxon>
        <taxon>Herbiconiux</taxon>
    </lineage>
</organism>
<name>A0ABT2GRD1_9MICO</name>
<feature type="region of interest" description="Disordered" evidence="1">
    <location>
        <begin position="1"/>
        <end position="86"/>
    </location>
</feature>
<comment type="caution">
    <text evidence="2">The sequence shown here is derived from an EMBL/GenBank/DDBJ whole genome shotgun (WGS) entry which is preliminary data.</text>
</comment>
<dbReference type="Proteomes" id="UP001165584">
    <property type="component" value="Unassembled WGS sequence"/>
</dbReference>
<evidence type="ECO:0000313" key="2">
    <source>
        <dbReference type="EMBL" id="MCS5718728.1"/>
    </source>
</evidence>